<comment type="caution">
    <text evidence="1">The sequence shown here is derived from an EMBL/GenBank/DDBJ whole genome shotgun (WGS) entry which is preliminary data.</text>
</comment>
<reference evidence="1 2" key="1">
    <citation type="submission" date="2018-06" db="EMBL/GenBank/DDBJ databases">
        <title>Draft genome sequence of Modestobacter versicolor CP153-2.</title>
        <authorList>
            <person name="Gundlapally S.R."/>
        </authorList>
    </citation>
    <scope>NUCLEOTIDE SEQUENCE [LARGE SCALE GENOMIC DNA]</scope>
    <source>
        <strain evidence="1 2">CP153-2</strain>
    </source>
</reference>
<protein>
    <submittedName>
        <fullName evidence="1">Uncharacterized protein</fullName>
    </submittedName>
</protein>
<proteinExistence type="predicted"/>
<keyword evidence="2" id="KW-1185">Reference proteome</keyword>
<sequence>MPQVTGDLRGWTEVPVSETTATFLDIVGPLRAEFAIDPVTGDLVGRRPRLLVRLLRGLAVLGCVQGHALVTPAVLGTDAAEGRSPEA</sequence>
<name>A0A323VBM1_9ACTN</name>
<dbReference type="Proteomes" id="UP000247602">
    <property type="component" value="Unassembled WGS sequence"/>
</dbReference>
<dbReference type="EMBL" id="QKNV01000049">
    <property type="protein sequence ID" value="PZA22085.1"/>
    <property type="molecule type" value="Genomic_DNA"/>
</dbReference>
<evidence type="ECO:0000313" key="1">
    <source>
        <dbReference type="EMBL" id="PZA22085.1"/>
    </source>
</evidence>
<dbReference type="AlphaFoldDB" id="A0A323VBM1"/>
<accession>A0A323VBM1</accession>
<evidence type="ECO:0000313" key="2">
    <source>
        <dbReference type="Proteomes" id="UP000247602"/>
    </source>
</evidence>
<organism evidence="1 2">
    <name type="scientific">Modestobacter versicolor</name>
    <dbReference type="NCBI Taxonomy" id="429133"/>
    <lineage>
        <taxon>Bacteria</taxon>
        <taxon>Bacillati</taxon>
        <taxon>Actinomycetota</taxon>
        <taxon>Actinomycetes</taxon>
        <taxon>Geodermatophilales</taxon>
        <taxon>Geodermatophilaceae</taxon>
        <taxon>Modestobacter</taxon>
    </lineage>
</organism>
<gene>
    <name evidence="1" type="ORF">DMO24_06910</name>
</gene>